<feature type="compositionally biased region" description="Low complexity" evidence="1">
    <location>
        <begin position="301"/>
        <end position="323"/>
    </location>
</feature>
<dbReference type="Pfam" id="PF03724">
    <property type="entry name" value="META"/>
    <property type="match status" value="2"/>
</dbReference>
<feature type="domain" description="DUF4377" evidence="4">
    <location>
        <begin position="347"/>
        <end position="419"/>
    </location>
</feature>
<name>A0A917UIW5_9DEIO</name>
<dbReference type="InterPro" id="IPR025485">
    <property type="entry name" value="DUF4377"/>
</dbReference>
<keyword evidence="2" id="KW-0732">Signal</keyword>
<dbReference type="PANTHER" id="PTHR35535:SF2">
    <property type="entry name" value="DUF306 DOMAIN-CONTAINING PROTEIN"/>
    <property type="match status" value="1"/>
</dbReference>
<dbReference type="PANTHER" id="PTHR35535">
    <property type="entry name" value="HEAT SHOCK PROTEIN HSLJ"/>
    <property type="match status" value="1"/>
</dbReference>
<feature type="region of interest" description="Disordered" evidence="1">
    <location>
        <begin position="301"/>
        <end position="335"/>
    </location>
</feature>
<dbReference type="Pfam" id="PF14302">
    <property type="entry name" value="DUF4377"/>
    <property type="match status" value="1"/>
</dbReference>
<reference evidence="5" key="2">
    <citation type="submission" date="2020-09" db="EMBL/GenBank/DDBJ databases">
        <authorList>
            <person name="Sun Q."/>
            <person name="Ohkuma M."/>
        </authorList>
    </citation>
    <scope>NUCLEOTIDE SEQUENCE</scope>
    <source>
        <strain evidence="5">JCM 14371</strain>
    </source>
</reference>
<dbReference type="InterPro" id="IPR005184">
    <property type="entry name" value="DUF306_Meta_HslJ"/>
</dbReference>
<evidence type="ECO:0000313" key="5">
    <source>
        <dbReference type="EMBL" id="GGJ61397.1"/>
    </source>
</evidence>
<comment type="caution">
    <text evidence="5">The sequence shown here is derived from an EMBL/GenBank/DDBJ whole genome shotgun (WGS) entry which is preliminary data.</text>
</comment>
<gene>
    <name evidence="5" type="ORF">GCM10008939_01380</name>
</gene>
<sequence length="424" mass="42798">MKRLLKVMGVPGAGIVSAALLLGVAGAQGTGSGTAGPGGVPVNGMVWELQVLTDHGGAVTLPAGIRNPSVQFAASSASGSAGCNTFRGGYASRGDVLRFGPLATTRMSCPPNLMTLESRYLNLLKDTTRFGVSGSVLTLYAGTQGKLVFRLRSGAKPAQPPVTQPVPVKPVPVKPPVAPVPGQGNAVRDGVTGVTWTLVSVNGSAVRTARPVTFRVQGARVTGTDGCNSFGGPGKVAVSGPGSGTVLATGPLVSTEMACLPDAGGVPSLPGLLQSGAAYRVSGGTLTLSTADATLTFTDAQPGGATPPTGTTAPATTLPATDLPDARTPFDTVTPTGLGPDEDLFIVGDRRVPCQGVGAGECLLVKHPGETAWSVFHGNIEGFAFQGGVTSLLKLSVQRVAVPAADGSNVRYRLVQVVRTFTPR</sequence>
<evidence type="ECO:0000259" key="4">
    <source>
        <dbReference type="Pfam" id="PF14302"/>
    </source>
</evidence>
<proteinExistence type="predicted"/>
<dbReference type="Gene3D" id="2.40.128.270">
    <property type="match status" value="2"/>
</dbReference>
<dbReference type="InterPro" id="IPR053147">
    <property type="entry name" value="Hsp_HslJ-like"/>
</dbReference>
<dbReference type="EMBL" id="BMOE01000001">
    <property type="protein sequence ID" value="GGJ61397.1"/>
    <property type="molecule type" value="Genomic_DNA"/>
</dbReference>
<feature type="domain" description="DUF306" evidence="3">
    <location>
        <begin position="46"/>
        <end position="147"/>
    </location>
</feature>
<accession>A0A917UIW5</accession>
<dbReference type="AlphaFoldDB" id="A0A917UIW5"/>
<feature type="signal peptide" evidence="2">
    <location>
        <begin position="1"/>
        <end position="18"/>
    </location>
</feature>
<dbReference type="RefSeq" id="WP_188960315.1">
    <property type="nucleotide sequence ID" value="NZ_BMOE01000001.1"/>
</dbReference>
<evidence type="ECO:0008006" key="7">
    <source>
        <dbReference type="Google" id="ProtNLM"/>
    </source>
</evidence>
<dbReference type="Proteomes" id="UP000635726">
    <property type="component" value="Unassembled WGS sequence"/>
</dbReference>
<feature type="chain" id="PRO_5037663540" description="DUF306 domain-containing protein" evidence="2">
    <location>
        <begin position="19"/>
        <end position="424"/>
    </location>
</feature>
<evidence type="ECO:0000313" key="6">
    <source>
        <dbReference type="Proteomes" id="UP000635726"/>
    </source>
</evidence>
<protein>
    <recommendedName>
        <fullName evidence="7">DUF306 domain-containing protein</fullName>
    </recommendedName>
</protein>
<organism evidence="5 6">
    <name type="scientific">Deinococcus aquiradiocola</name>
    <dbReference type="NCBI Taxonomy" id="393059"/>
    <lineage>
        <taxon>Bacteria</taxon>
        <taxon>Thermotogati</taxon>
        <taxon>Deinococcota</taxon>
        <taxon>Deinococci</taxon>
        <taxon>Deinococcales</taxon>
        <taxon>Deinococcaceae</taxon>
        <taxon>Deinococcus</taxon>
    </lineage>
</organism>
<keyword evidence="6" id="KW-1185">Reference proteome</keyword>
<reference evidence="5" key="1">
    <citation type="journal article" date="2014" name="Int. J. Syst. Evol. Microbiol.">
        <title>Complete genome sequence of Corynebacterium casei LMG S-19264T (=DSM 44701T), isolated from a smear-ripened cheese.</title>
        <authorList>
            <consortium name="US DOE Joint Genome Institute (JGI-PGF)"/>
            <person name="Walter F."/>
            <person name="Albersmeier A."/>
            <person name="Kalinowski J."/>
            <person name="Ruckert C."/>
        </authorList>
    </citation>
    <scope>NUCLEOTIDE SEQUENCE</scope>
    <source>
        <strain evidence="5">JCM 14371</strain>
    </source>
</reference>
<evidence type="ECO:0000259" key="3">
    <source>
        <dbReference type="Pfam" id="PF03724"/>
    </source>
</evidence>
<evidence type="ECO:0000256" key="1">
    <source>
        <dbReference type="SAM" id="MobiDB-lite"/>
    </source>
</evidence>
<evidence type="ECO:0000256" key="2">
    <source>
        <dbReference type="SAM" id="SignalP"/>
    </source>
</evidence>
<feature type="domain" description="DUF306" evidence="3">
    <location>
        <begin position="191"/>
        <end position="297"/>
    </location>
</feature>
<dbReference type="InterPro" id="IPR038670">
    <property type="entry name" value="HslJ-like_sf"/>
</dbReference>